<gene>
    <name evidence="2" type="ORF">EV147_3889</name>
</gene>
<evidence type="ECO:0000256" key="1">
    <source>
        <dbReference type="SAM" id="Coils"/>
    </source>
</evidence>
<dbReference type="AlphaFoldDB" id="A0A4Q7RRN1"/>
<dbReference type="Proteomes" id="UP000291078">
    <property type="component" value="Unassembled WGS sequence"/>
</dbReference>
<keyword evidence="1" id="KW-0175">Coiled coil</keyword>
<sequence>MVRSALRDAVMISRYIDELQAKVAAQRRVIAELELSGQDSHHASAILVTLEGALAALEQRRRNAEISAQSGGSPLRR</sequence>
<dbReference type="OrthoDB" id="9135139at2"/>
<keyword evidence="3" id="KW-1185">Reference proteome</keyword>
<evidence type="ECO:0000313" key="3">
    <source>
        <dbReference type="Proteomes" id="UP000291078"/>
    </source>
</evidence>
<dbReference type="EMBL" id="SGXM01000006">
    <property type="protein sequence ID" value="RZT35448.1"/>
    <property type="molecule type" value="Genomic_DNA"/>
</dbReference>
<organism evidence="2 3">
    <name type="scientific">Cupriavidus agavae</name>
    <dbReference type="NCBI Taxonomy" id="1001822"/>
    <lineage>
        <taxon>Bacteria</taxon>
        <taxon>Pseudomonadati</taxon>
        <taxon>Pseudomonadota</taxon>
        <taxon>Betaproteobacteria</taxon>
        <taxon>Burkholderiales</taxon>
        <taxon>Burkholderiaceae</taxon>
        <taxon>Cupriavidus</taxon>
    </lineage>
</organism>
<name>A0A4Q7RRN1_9BURK</name>
<proteinExistence type="predicted"/>
<dbReference type="RefSeq" id="WP_130392846.1">
    <property type="nucleotide sequence ID" value="NZ_SGXM01000006.1"/>
</dbReference>
<accession>A0A4Q7RRN1</accession>
<comment type="caution">
    <text evidence="2">The sequence shown here is derived from an EMBL/GenBank/DDBJ whole genome shotgun (WGS) entry which is preliminary data.</text>
</comment>
<evidence type="ECO:0000313" key="2">
    <source>
        <dbReference type="EMBL" id="RZT35448.1"/>
    </source>
</evidence>
<reference evidence="2 3" key="1">
    <citation type="journal article" date="2015" name="Stand. Genomic Sci.">
        <title>Genomic Encyclopedia of Bacterial and Archaeal Type Strains, Phase III: the genomes of soil and plant-associated and newly described type strains.</title>
        <authorList>
            <person name="Whitman W.B."/>
            <person name="Woyke T."/>
            <person name="Klenk H.P."/>
            <person name="Zhou Y."/>
            <person name="Lilburn T.G."/>
            <person name="Beck B.J."/>
            <person name="De Vos P."/>
            <person name="Vandamme P."/>
            <person name="Eisen J.A."/>
            <person name="Garrity G."/>
            <person name="Hugenholtz P."/>
            <person name="Kyrpides N.C."/>
        </authorList>
    </citation>
    <scope>NUCLEOTIDE SEQUENCE [LARGE SCALE GENOMIC DNA]</scope>
    <source>
        <strain evidence="2 3">ASC-9842</strain>
    </source>
</reference>
<feature type="coiled-coil region" evidence="1">
    <location>
        <begin position="16"/>
        <end position="67"/>
    </location>
</feature>
<protein>
    <submittedName>
        <fullName evidence="2">Uncharacterized protein</fullName>
    </submittedName>
</protein>